<protein>
    <submittedName>
        <fullName evidence="1">Uncharacterized protein</fullName>
    </submittedName>
</protein>
<organism evidence="1 2">
    <name type="scientific">Cylicocyclus nassatus</name>
    <name type="common">Nematode worm</name>
    <dbReference type="NCBI Taxonomy" id="53992"/>
    <lineage>
        <taxon>Eukaryota</taxon>
        <taxon>Metazoa</taxon>
        <taxon>Ecdysozoa</taxon>
        <taxon>Nematoda</taxon>
        <taxon>Chromadorea</taxon>
        <taxon>Rhabditida</taxon>
        <taxon>Rhabditina</taxon>
        <taxon>Rhabditomorpha</taxon>
        <taxon>Strongyloidea</taxon>
        <taxon>Strongylidae</taxon>
        <taxon>Cylicocyclus</taxon>
    </lineage>
</organism>
<dbReference type="AlphaFoldDB" id="A0AA36MEB3"/>
<sequence length="133" mass="14672">MASSEYLGGIMRPVLELYQSSTVCYHSVDRQSGAVKMTKIWLILLISHPIAGKLFVEENAQLKESNSGMCSLSGPTNHQLPPSELAAFWHTVSLPTPPPAILGILVLDISKIKPILVQQIRTPRENDERQPIS</sequence>
<proteinExistence type="predicted"/>
<accession>A0AA36MEB3</accession>
<reference evidence="1" key="1">
    <citation type="submission" date="2023-07" db="EMBL/GenBank/DDBJ databases">
        <authorList>
            <consortium name="CYATHOMIX"/>
        </authorList>
    </citation>
    <scope>NUCLEOTIDE SEQUENCE</scope>
    <source>
        <strain evidence="1">N/A</strain>
    </source>
</reference>
<dbReference type="Proteomes" id="UP001176961">
    <property type="component" value="Unassembled WGS sequence"/>
</dbReference>
<dbReference type="EMBL" id="CATQJL010000326">
    <property type="protein sequence ID" value="CAJ0610084.1"/>
    <property type="molecule type" value="Genomic_DNA"/>
</dbReference>
<gene>
    <name evidence="1" type="ORF">CYNAS_LOCUS22067</name>
</gene>
<evidence type="ECO:0000313" key="1">
    <source>
        <dbReference type="EMBL" id="CAJ0610084.1"/>
    </source>
</evidence>
<comment type="caution">
    <text evidence="1">The sequence shown here is derived from an EMBL/GenBank/DDBJ whole genome shotgun (WGS) entry which is preliminary data.</text>
</comment>
<name>A0AA36MEB3_CYLNA</name>
<keyword evidence="2" id="KW-1185">Reference proteome</keyword>
<evidence type="ECO:0000313" key="2">
    <source>
        <dbReference type="Proteomes" id="UP001176961"/>
    </source>
</evidence>